<feature type="domain" description="DUF4158" evidence="1">
    <location>
        <begin position="3"/>
        <end position="134"/>
    </location>
</feature>
<sequence>ADKRGPHNRLGAGLQVGTVRFLGHFLTEDPLAVPWSAVEYVASQLGIEDPSVVKRYTERQQTVYEHSWEIGRAYGYRDFVDADVRDAIEEFMSARAWIHAEGAVALFEQARAWLRRERVLLPGVSVLARLVSRVREEADQRAYQSLASVGWVFQTDPGS</sequence>
<reference evidence="2 3" key="1">
    <citation type="submission" date="2024-06" db="EMBL/GenBank/DDBJ databases">
        <title>The Natural Products Discovery Center: Release of the First 8490 Sequenced Strains for Exploring Actinobacteria Biosynthetic Diversity.</title>
        <authorList>
            <person name="Kalkreuter E."/>
            <person name="Kautsar S.A."/>
            <person name="Yang D."/>
            <person name="Bader C.D."/>
            <person name="Teijaro C.N."/>
            <person name="Fluegel L."/>
            <person name="Davis C.M."/>
            <person name="Simpson J.R."/>
            <person name="Lauterbach L."/>
            <person name="Steele A.D."/>
            <person name="Gui C."/>
            <person name="Meng S."/>
            <person name="Li G."/>
            <person name="Viehrig K."/>
            <person name="Ye F."/>
            <person name="Su P."/>
            <person name="Kiefer A.F."/>
            <person name="Nichols A."/>
            <person name="Cepeda A.J."/>
            <person name="Yan W."/>
            <person name="Fan B."/>
            <person name="Jiang Y."/>
            <person name="Adhikari A."/>
            <person name="Zheng C.-J."/>
            <person name="Schuster L."/>
            <person name="Cowan T.M."/>
            <person name="Smanski M.J."/>
            <person name="Chevrette M.G."/>
            <person name="De Carvalho L.P.S."/>
            <person name="Shen B."/>
        </authorList>
    </citation>
    <scope>NUCLEOTIDE SEQUENCE [LARGE SCALE GENOMIC DNA]</scope>
    <source>
        <strain evidence="2 3">NPDC006286</strain>
    </source>
</reference>
<comment type="caution">
    <text evidence="2">The sequence shown here is derived from an EMBL/GenBank/DDBJ whole genome shotgun (WGS) entry which is preliminary data.</text>
</comment>
<gene>
    <name evidence="2" type="ORF">ABZ071_34770</name>
</gene>
<evidence type="ECO:0000313" key="2">
    <source>
        <dbReference type="EMBL" id="MEU0156939.1"/>
    </source>
</evidence>
<accession>A0ABV2VVX4</accession>
<dbReference type="Pfam" id="PF13700">
    <property type="entry name" value="DUF4158"/>
    <property type="match status" value="1"/>
</dbReference>
<proteinExistence type="predicted"/>
<protein>
    <submittedName>
        <fullName evidence="2">DUF4158 domain-containing protein</fullName>
    </submittedName>
</protein>
<dbReference type="InterPro" id="IPR025296">
    <property type="entry name" value="DUF4158"/>
</dbReference>
<dbReference type="EMBL" id="JBEXRX010000263">
    <property type="protein sequence ID" value="MEU0156939.1"/>
    <property type="molecule type" value="Genomic_DNA"/>
</dbReference>
<evidence type="ECO:0000313" key="3">
    <source>
        <dbReference type="Proteomes" id="UP001550348"/>
    </source>
</evidence>
<evidence type="ECO:0000259" key="1">
    <source>
        <dbReference type="Pfam" id="PF13700"/>
    </source>
</evidence>
<name>A0ABV2VVX4_9ACTN</name>
<dbReference type="RefSeq" id="WP_355668414.1">
    <property type="nucleotide sequence ID" value="NZ_JBEXRX010000263.1"/>
</dbReference>
<dbReference type="Proteomes" id="UP001550348">
    <property type="component" value="Unassembled WGS sequence"/>
</dbReference>
<organism evidence="2 3">
    <name type="scientific">Micromonospora fulviviridis</name>
    <dbReference type="NCBI Taxonomy" id="47860"/>
    <lineage>
        <taxon>Bacteria</taxon>
        <taxon>Bacillati</taxon>
        <taxon>Actinomycetota</taxon>
        <taxon>Actinomycetes</taxon>
        <taxon>Micromonosporales</taxon>
        <taxon>Micromonosporaceae</taxon>
        <taxon>Micromonospora</taxon>
    </lineage>
</organism>
<feature type="non-terminal residue" evidence="2">
    <location>
        <position position="1"/>
    </location>
</feature>
<keyword evidence="3" id="KW-1185">Reference proteome</keyword>